<dbReference type="InterPro" id="IPR015424">
    <property type="entry name" value="PyrdxlP-dep_Trfase"/>
</dbReference>
<dbReference type="GO" id="GO:0005829">
    <property type="term" value="C:cytosol"/>
    <property type="evidence" value="ECO:0007669"/>
    <property type="project" value="TreeGrafter"/>
</dbReference>
<dbReference type="Proteomes" id="UP000824596">
    <property type="component" value="Unassembled WGS sequence"/>
</dbReference>
<dbReference type="GO" id="GO:0006545">
    <property type="term" value="P:glycine biosynthetic process"/>
    <property type="evidence" value="ECO:0007669"/>
    <property type="project" value="TreeGrafter"/>
</dbReference>
<evidence type="ECO:0000256" key="1">
    <source>
        <dbReference type="ARBA" id="ARBA00001933"/>
    </source>
</evidence>
<dbReference type="PANTHER" id="PTHR48097:SF9">
    <property type="entry name" value="L-THREONINE ALDOLASE"/>
    <property type="match status" value="1"/>
</dbReference>
<dbReference type="Gene3D" id="3.90.1150.10">
    <property type="entry name" value="Aspartate Aminotransferase, domain 1"/>
    <property type="match status" value="1"/>
</dbReference>
<dbReference type="InterPro" id="IPR001597">
    <property type="entry name" value="ArAA_b-elim_lyase/Thr_aldolase"/>
</dbReference>
<comment type="cofactor">
    <cofactor evidence="1">
        <name>pyridoxal 5'-phosphate</name>
        <dbReference type="ChEBI" id="CHEBI:597326"/>
    </cofactor>
</comment>
<dbReference type="SUPFAM" id="SSF53383">
    <property type="entry name" value="PLP-dependent transferases"/>
    <property type="match status" value="1"/>
</dbReference>
<dbReference type="EMBL" id="JAIZPD010000005">
    <property type="protein sequence ID" value="KAH0963478.1"/>
    <property type="molecule type" value="Genomic_DNA"/>
</dbReference>
<dbReference type="InterPro" id="IPR015421">
    <property type="entry name" value="PyrdxlP-dep_Trfase_major"/>
</dbReference>
<reference evidence="7" key="1">
    <citation type="submission" date="2021-09" db="EMBL/GenBank/DDBJ databases">
        <title>A high-quality genome of the endoparasitic fungus Hirsutella rhossiliensis with a comparison of Hirsutella genomes reveals transposable elements contributing to genome size variation.</title>
        <authorList>
            <person name="Lin R."/>
            <person name="Jiao Y."/>
            <person name="Sun X."/>
            <person name="Ling J."/>
            <person name="Xie B."/>
            <person name="Cheng X."/>
        </authorList>
    </citation>
    <scope>NUCLEOTIDE SEQUENCE</scope>
    <source>
        <strain evidence="7">HR02</strain>
    </source>
</reference>
<gene>
    <name evidence="7" type="ORF">HRG_05988</name>
</gene>
<sequence length="384" mass="41380">MAFSMSRRLVHSSSRPLRQLASPRHRAWIGVQGPGSLDLRSDVMTTPTPSMLAAIQACSLLDDVHREDPTTTHLEAHVATLSGKEAGLFVLSGTMGNQLALRSLLVQPPHAVLCDHRSHIIQYEAGGVSSLTGASVQPVVPNNGTHLTLEDVVAHAVLSDDVHACPTRVISLENTLSGMVMPLSEVRRISGFARQHGIRMHCDGARLWEAVAAGAGTLPEFCSHFDTVSLCFSKGLGAPVGSMLVGPQETLKHSRWVRKSLGGGMRQPGMITAAARVAVDETFGKTPDGRDGLLKASHEMANKVEALWTGMGGTVVHPVHTNMCWLDLGAARCSEHRFIRLGADAGLKFSGGRLVTHYQVAQNGDEVLRRLQQVFERVFGEPER</sequence>
<dbReference type="PIRSF" id="PIRSF017617">
    <property type="entry name" value="Thr_aldolase"/>
    <property type="match status" value="1"/>
</dbReference>
<dbReference type="GeneID" id="68355117"/>
<dbReference type="RefSeq" id="XP_044720991.1">
    <property type="nucleotide sequence ID" value="XM_044864459.1"/>
</dbReference>
<evidence type="ECO:0000259" key="6">
    <source>
        <dbReference type="Pfam" id="PF01212"/>
    </source>
</evidence>
<dbReference type="Pfam" id="PF01212">
    <property type="entry name" value="Beta_elim_lyase"/>
    <property type="match status" value="1"/>
</dbReference>
<feature type="domain" description="Aromatic amino acid beta-eliminating lyase/threonine aldolase" evidence="6">
    <location>
        <begin position="38"/>
        <end position="327"/>
    </location>
</feature>
<comment type="similarity">
    <text evidence="2">Belongs to the threonine aldolase family.</text>
</comment>
<keyword evidence="8" id="KW-1185">Reference proteome</keyword>
<evidence type="ECO:0000256" key="4">
    <source>
        <dbReference type="ARBA" id="ARBA00023239"/>
    </source>
</evidence>
<evidence type="ECO:0000313" key="8">
    <source>
        <dbReference type="Proteomes" id="UP000824596"/>
    </source>
</evidence>
<keyword evidence="3" id="KW-0663">Pyridoxal phosphate</keyword>
<dbReference type="GO" id="GO:0006567">
    <property type="term" value="P:L-threonine catabolic process"/>
    <property type="evidence" value="ECO:0007669"/>
    <property type="project" value="TreeGrafter"/>
</dbReference>
<dbReference type="FunFam" id="3.40.640.10:FF:000030">
    <property type="entry name" value="Low-specificity L-threonine aldolase"/>
    <property type="match status" value="1"/>
</dbReference>
<dbReference type="CDD" id="cd06502">
    <property type="entry name" value="TA_like"/>
    <property type="match status" value="1"/>
</dbReference>
<dbReference type="Gene3D" id="3.40.640.10">
    <property type="entry name" value="Type I PLP-dependent aspartate aminotransferase-like (Major domain)"/>
    <property type="match status" value="1"/>
</dbReference>
<dbReference type="InterPro" id="IPR015422">
    <property type="entry name" value="PyrdxlP-dep_Trfase_small"/>
</dbReference>
<dbReference type="OrthoDB" id="10261951at2759"/>
<feature type="modified residue" description="N6-(pyridoxal phosphate)lysine" evidence="5">
    <location>
        <position position="234"/>
    </location>
</feature>
<evidence type="ECO:0000256" key="2">
    <source>
        <dbReference type="ARBA" id="ARBA00006966"/>
    </source>
</evidence>
<dbReference type="AlphaFoldDB" id="A0A9P8MWP4"/>
<dbReference type="InterPro" id="IPR023603">
    <property type="entry name" value="Low_specificity_L-TA-like"/>
</dbReference>
<evidence type="ECO:0000313" key="7">
    <source>
        <dbReference type="EMBL" id="KAH0963478.1"/>
    </source>
</evidence>
<dbReference type="PANTHER" id="PTHR48097">
    <property type="entry name" value="L-THREONINE ALDOLASE-RELATED"/>
    <property type="match status" value="1"/>
</dbReference>
<evidence type="ECO:0000256" key="3">
    <source>
        <dbReference type="ARBA" id="ARBA00022898"/>
    </source>
</evidence>
<protein>
    <submittedName>
        <fullName evidence="7">Beta-eliminating lyase domain-containing protein</fullName>
    </submittedName>
</protein>
<keyword evidence="4 7" id="KW-0456">Lyase</keyword>
<name>A0A9P8MWP4_9HYPO</name>
<evidence type="ECO:0000256" key="5">
    <source>
        <dbReference type="PIRSR" id="PIRSR017617-1"/>
    </source>
</evidence>
<accession>A0A9P8MWP4</accession>
<dbReference type="GO" id="GO:0008732">
    <property type="term" value="F:L-allo-threonine aldolase activity"/>
    <property type="evidence" value="ECO:0007669"/>
    <property type="project" value="TreeGrafter"/>
</dbReference>
<proteinExistence type="inferred from homology"/>
<comment type="caution">
    <text evidence="7">The sequence shown here is derived from an EMBL/GenBank/DDBJ whole genome shotgun (WGS) entry which is preliminary data.</text>
</comment>
<organism evidence="7 8">
    <name type="scientific">Hirsutella rhossiliensis</name>
    <dbReference type="NCBI Taxonomy" id="111463"/>
    <lineage>
        <taxon>Eukaryota</taxon>
        <taxon>Fungi</taxon>
        <taxon>Dikarya</taxon>
        <taxon>Ascomycota</taxon>
        <taxon>Pezizomycotina</taxon>
        <taxon>Sordariomycetes</taxon>
        <taxon>Hypocreomycetidae</taxon>
        <taxon>Hypocreales</taxon>
        <taxon>Ophiocordycipitaceae</taxon>
        <taxon>Hirsutella</taxon>
    </lineage>
</organism>
<dbReference type="NCBIfam" id="NF041359">
    <property type="entry name" value="GntG_guanitoxin"/>
    <property type="match status" value="1"/>
</dbReference>